<name>A0A7R8WWZ8_9CRUS</name>
<feature type="non-terminal residue" evidence="9">
    <location>
        <position position="204"/>
    </location>
</feature>
<comment type="catalytic activity">
    <reaction evidence="4">
        <text>3-deoxy-alpha-D-manno-oct-2-ulosonate + CTP = CMP-3-deoxy-beta-D-manno-octulosonate + diphosphate</text>
        <dbReference type="Rhea" id="RHEA:23448"/>
        <dbReference type="ChEBI" id="CHEBI:33019"/>
        <dbReference type="ChEBI" id="CHEBI:37563"/>
        <dbReference type="ChEBI" id="CHEBI:85986"/>
        <dbReference type="ChEBI" id="CHEBI:85987"/>
        <dbReference type="EC" id="2.7.7.38"/>
    </reaction>
</comment>
<evidence type="ECO:0000313" key="9">
    <source>
        <dbReference type="EMBL" id="CAD7238444.1"/>
    </source>
</evidence>
<organism evidence="9">
    <name type="scientific">Cyprideis torosa</name>
    <dbReference type="NCBI Taxonomy" id="163714"/>
    <lineage>
        <taxon>Eukaryota</taxon>
        <taxon>Metazoa</taxon>
        <taxon>Ecdysozoa</taxon>
        <taxon>Arthropoda</taxon>
        <taxon>Crustacea</taxon>
        <taxon>Oligostraca</taxon>
        <taxon>Ostracoda</taxon>
        <taxon>Podocopa</taxon>
        <taxon>Podocopida</taxon>
        <taxon>Cytherocopina</taxon>
        <taxon>Cytheroidea</taxon>
        <taxon>Cytherideidae</taxon>
        <taxon>Cyprideis</taxon>
    </lineage>
</organism>
<evidence type="ECO:0000256" key="6">
    <source>
        <dbReference type="ARBA" id="ARBA00060845"/>
    </source>
</evidence>
<dbReference type="Pfam" id="PF02348">
    <property type="entry name" value="CTP_transf_3"/>
    <property type="match status" value="1"/>
</dbReference>
<dbReference type="InterPro" id="IPR004528">
    <property type="entry name" value="KdsB"/>
</dbReference>
<sequence length="204" mass="22347">MSFKLVIPARFASSRLPGKPLLDIAGKPMLQRVYERALQCGAEEVIVATDEARIVEAVQAFGGDVVMTSAAHPSGTDRIAEVAAIKGWENDTIVVNLQGDEPLMPPSLVQQVAHDLANDPDASIATLCTPIELATEFENPNCVKVVFDRHQRALYFSRSAIPYDRDGEGENLGYRHLGMYAFRVGFLQAYTTTTPCPIEVLEKL</sequence>
<dbReference type="OrthoDB" id="10266376at2759"/>
<dbReference type="SUPFAM" id="SSF53448">
    <property type="entry name" value="Nucleotide-diphospho-sugar transferases"/>
    <property type="match status" value="1"/>
</dbReference>
<dbReference type="PANTHER" id="PTHR42866">
    <property type="entry name" value="3-DEOXY-MANNO-OCTULOSONATE CYTIDYLYLTRANSFERASE"/>
    <property type="match status" value="1"/>
</dbReference>
<dbReference type="FunFam" id="3.90.550.10:FF:000011">
    <property type="entry name" value="3-deoxy-manno-octulosonate cytidylyltransferase"/>
    <property type="match status" value="1"/>
</dbReference>
<dbReference type="GO" id="GO:1901137">
    <property type="term" value="P:carbohydrate derivative biosynthetic process"/>
    <property type="evidence" value="ECO:0007669"/>
    <property type="project" value="UniProtKB-ARBA"/>
</dbReference>
<comment type="subcellular location">
    <subcellularLocation>
        <location evidence="1">Membrane</location>
    </subcellularLocation>
</comment>
<dbReference type="InterPro" id="IPR003329">
    <property type="entry name" value="Cytidylyl_trans"/>
</dbReference>
<dbReference type="EC" id="2.7.7.38" evidence="7"/>
<dbReference type="NCBIfam" id="TIGR00466">
    <property type="entry name" value="kdsB"/>
    <property type="match status" value="1"/>
</dbReference>
<evidence type="ECO:0000256" key="8">
    <source>
        <dbReference type="ARBA" id="ARBA00082857"/>
    </source>
</evidence>
<gene>
    <name evidence="9" type="ORF">CTOB1V02_LOCUS16259</name>
</gene>
<evidence type="ECO:0000256" key="1">
    <source>
        <dbReference type="ARBA" id="ARBA00004370"/>
    </source>
</evidence>
<dbReference type="GO" id="GO:0016020">
    <property type="term" value="C:membrane"/>
    <property type="evidence" value="ECO:0007669"/>
    <property type="project" value="UniProtKB-SubCell"/>
</dbReference>
<protein>
    <recommendedName>
        <fullName evidence="7">3-deoxy-manno-octulosonate cytidylyltransferase</fullName>
        <ecNumber evidence="7">2.7.7.38</ecNumber>
    </recommendedName>
    <alternativeName>
        <fullName evidence="8">CMP-2-keto-3-deoxyoctulosonic acid synthase</fullName>
    </alternativeName>
</protein>
<dbReference type="GO" id="GO:0008690">
    <property type="term" value="F:3-deoxy-manno-octulosonate cytidylyltransferase activity"/>
    <property type="evidence" value="ECO:0007669"/>
    <property type="project" value="UniProtKB-EC"/>
</dbReference>
<dbReference type="EMBL" id="OB701524">
    <property type="protein sequence ID" value="CAD7238444.1"/>
    <property type="molecule type" value="Genomic_DNA"/>
</dbReference>
<keyword evidence="3" id="KW-0548">Nucleotidyltransferase</keyword>
<proteinExistence type="inferred from homology"/>
<evidence type="ECO:0000256" key="2">
    <source>
        <dbReference type="ARBA" id="ARBA00022679"/>
    </source>
</evidence>
<dbReference type="Gene3D" id="3.90.550.10">
    <property type="entry name" value="Spore Coat Polysaccharide Biosynthesis Protein SpsA, Chain A"/>
    <property type="match status" value="1"/>
</dbReference>
<dbReference type="PANTHER" id="PTHR42866:SF2">
    <property type="entry name" value="3-DEOXY-MANNO-OCTULOSONATE CYTIDYLYLTRANSFERASE, MITOCHONDRIAL"/>
    <property type="match status" value="1"/>
</dbReference>
<evidence type="ECO:0000256" key="5">
    <source>
        <dbReference type="ARBA" id="ARBA00060624"/>
    </source>
</evidence>
<evidence type="ECO:0000256" key="3">
    <source>
        <dbReference type="ARBA" id="ARBA00022695"/>
    </source>
</evidence>
<evidence type="ECO:0000256" key="7">
    <source>
        <dbReference type="ARBA" id="ARBA00066873"/>
    </source>
</evidence>
<keyword evidence="2" id="KW-0808">Transferase</keyword>
<comment type="pathway">
    <text evidence="5">Nucleotide-sugar biosynthesis; CMP-3-deoxy-D-manno-octulosonate biosynthesis; CMP-3-deoxy-D-manno-octulosonate from 3-deoxy-D-manno-octulosonate and CTP: step 1/1.</text>
</comment>
<dbReference type="AlphaFoldDB" id="A0A7R8WWZ8"/>
<dbReference type="CDD" id="cd02517">
    <property type="entry name" value="CMP-KDO-Synthetase"/>
    <property type="match status" value="1"/>
</dbReference>
<dbReference type="NCBIfam" id="NF003952">
    <property type="entry name" value="PRK05450.1-5"/>
    <property type="match status" value="1"/>
</dbReference>
<dbReference type="GO" id="GO:0044281">
    <property type="term" value="P:small molecule metabolic process"/>
    <property type="evidence" value="ECO:0007669"/>
    <property type="project" value="UniProtKB-ARBA"/>
</dbReference>
<evidence type="ECO:0000256" key="4">
    <source>
        <dbReference type="ARBA" id="ARBA00050198"/>
    </source>
</evidence>
<reference evidence="9" key="1">
    <citation type="submission" date="2020-11" db="EMBL/GenBank/DDBJ databases">
        <authorList>
            <person name="Tran Van P."/>
        </authorList>
    </citation>
    <scope>NUCLEOTIDE SEQUENCE</scope>
</reference>
<dbReference type="GO" id="GO:0005829">
    <property type="term" value="C:cytosol"/>
    <property type="evidence" value="ECO:0007669"/>
    <property type="project" value="TreeGrafter"/>
</dbReference>
<dbReference type="InterPro" id="IPR029044">
    <property type="entry name" value="Nucleotide-diphossugar_trans"/>
</dbReference>
<comment type="similarity">
    <text evidence="6">Belongs to the KdsB family.</text>
</comment>
<accession>A0A7R8WWZ8</accession>